<feature type="compositionally biased region" description="Low complexity" evidence="1">
    <location>
        <begin position="754"/>
        <end position="765"/>
    </location>
</feature>
<dbReference type="STRING" id="578459.A0A0P9EYS4"/>
<dbReference type="EMBL" id="KQ474087">
    <property type="protein sequence ID" value="KPV72371.1"/>
    <property type="molecule type" value="Genomic_DNA"/>
</dbReference>
<dbReference type="PANTHER" id="PTHR23079">
    <property type="entry name" value="RNA-DEPENDENT RNA POLYMERASE"/>
    <property type="match status" value="1"/>
</dbReference>
<dbReference type="Pfam" id="PF00620">
    <property type="entry name" value="RhoGAP"/>
    <property type="match status" value="1"/>
</dbReference>
<sequence>MAQTAPPYLPLRQAGHDHSPRLGSIAPPDPPSLDTAAKRTSYRPPIPPKPSSRTASPGPPPHNMASSGSRAHDDADVDDQAAPPSRETSPTLWMRAMARDRGMSTPSPPPSTGDARSAGARTPRSARGSPMIGSSADGGSPSSPSRTFPSRPSPRMPPAVPPRPVNLSSPTARPARADNDVCLGDPHLPSASSCPQTSSPFASLHASLHASDAPRPIPTITTSPSRSPDRWRSRPPQHPGTATAGGASTLSSSASYNSSLNTSSSSSATSAFNALGRGLQQAKLKDRLGAGVGFARDWGGRGKGKLQDGWRGLQAHRTAASVSGTGDAPYALASPPLVGSSQLDAAATGAPAGGPGALRLPTTIYGVHVPIARGVAFGASLVPLVERTRAPPRAAAGPASSSLTHGVVVEEDDEGDDDPVTGSSARHWLPGAAFRLLEYLELWGPREEGVYRVPGSSHMVAQLRCMYDAGVGQELDLREIGPADLDPHAVASAFKGFLREIPDPLLSHQLEPTIDALTTAALGHPASSSHFLSGATVLPSRGSSPAASPNPASAHVPPDYVAELRTLFTSALPAEHFYLLRAIAFHLARLAAHEHTNKMSLNNLRLILSPTLRFTPGFVNLLVGERDALFGGGNDDGRARRDADASSTSGPAPSLAHASSSSSSLSTSRSFAGDRWLVIDEPPLSLSPSTAFTSTSSVSSRPSPTHLSSSNDSIPTSTRSPSPQQTPIADRFASASTSPVSSIVAPPPPPPRGASPAFSASSTAPILAPKPSLPPLDRPDRATPGSASSRARSAVTSTSPTSSPPLAAAPSPHPGSTPRLSLGPEFRSALAGLDGPLDAPAPAAGLTSAPTSSSSPVAAVSAVEQEALEREKDKARKKARRESRALSGVGAMPLGVGLGLVTRPPVRRADEVDERQAEAIAEGDELEAADAAMGSKAAQRWTLLSVDERRRLFGEKGSKRTTLDWFHLRQALPVPCELPHSQPKPRPPDTWRAVAQGPEPEQNGTSRSPAQRAPLVAPSAPPGQGQWRTGDGQPEQWVPREGAGRRWRLQFRPPQQDERTAHQDAVDPVPLPPPPPPRQANPPRPPLPPAPHPPARPEPPVDPLLPGTRESRPHLDRPFLPSDVHPPGARPISLDPNWTGFPVDALHLGTLDERQFTHFGSEREVPLKQGRLEVKTGARKNDKVEPRGEVTLSGKGFEGDAAVKIFFEPGSLGAIYWARVPDVHDRDPGGGESERYHLVLCTRWTPRFFAYKARDGGDNVVGQVRVTALDLKHASKMSLLSRHFLLDLRLPRDTSVQGDPPTPYSFVDLLGFLYDAGLVVADPLPSFRLLASRAYTGRVLTRLDAALGTLSPTLAFHLEGLVRTDGTLTPAEVLRLIDEHVVPMEATAELGDAVTEDILIELRTLLEEDRVARAQRVLLRRFFDVDLDTSSPALDEWTETARAHVVDERKRAELVPQGKTGAGAEHFWCRTVTVTPSGSIKVGGRVVEKSNAVIRRYYDSVEGHKESDHFLRVLFRDEDGAQVGPVLNLPEHHKLLEASVGRALKQGVKFAGRTFEFLAYSQSGLRERAVWFVAPWVVDEGLKVKVVNAEAIRRRFGNFVKIERMPAKLGSRFSQGFTASHATEVLHYNQIDACDDILELDQNGHELTNHTDGAGLISNDLRDQVWATLQDKGFRRNRDGPAPCVLQIRLGGSKGILVLDDHLKGSRLVIRPSQNKYLGSAETEGGERFCLNVADAFTRPNPLRLRRCRRGETADLLRPPDRPLISALDDLGIDTDVFLRYQKIAIDELQPEQLATLRGAHHALNRFSFGLASRFKSLLGSLLDKGLPDSILREEPFLHGALEVVRARSLRDLRDKAAIPVADAYVLVGVPDQDRVLKEDQVFAALRFPDKPDDVVYLEGKIVVTRSPSTDPGDIRIMHAIGKPPAGAPWRLCSLENCLVLPTVGERAIASTMGGGDLDGDTYQVLGPADLVPRSMASPRPYEGDPPLELDRAATIDDVADCLLAFIASDSTGVIATNHLVVADKSRLHGFDPICQQLADLYSLAVDAAKTGNVVSLDRLPDLPDKKRRPDFLRKTDLDDITGYTDSSFEYYPSQRALGHLYRAVDESGLKTPSAVYGGPVLGDGMSVSFGYLRLLVEADLASLLDTPPEPLKQVPPSYYDTVAPILASFSALFANIARAHTPPNSTGRQVSELELFAVTSLLASQRHEAARGNAVAAMAREVAALVNWLECELTSTSSRARGEQVDGETLRLRYSAWTWAVESGDEWTVGVKSARWICLALLLETMRAERARRDTLDEARSPSEVHGPVGPIYGHVAVHSHRLVRPQQPTPPPSPPVTRSSRSIPSSTPIPPAVPLATRPRTSTSHPNSHTHLSTSSRPDAVRPDPRANPPLVPLVPPMPASRHSLGPHVAGPEPGNNFERPHRQRLGAEQAASFPQPRTRSPTTSETSDADGARAAALSWPSAGPPQPPHLLGSLAALATPPPQHLLGSLAAPATPPPVGGGAFALGAYDSTSDDEDLREASARQAREALGWERSAESSERRAAGAGQQSAASAEYDELDAEEAEAEAERDKLWEAFRRRKYLEGVAVPVHRPGRRTTSTIVSHAGGSGSQVGSSSLGPYKGAPPVAPCPTAPTSYQSTSRHDVSPSLAHPAPQRAFLDNSVHGDELVVAGPSSGDWRRPHPHLDIYQPWSPPPYAPTSFGDDLGPYPHEEQAGVGPDGLDGVVEQHPQNEYEPPPTPPDKRRGYFQGAGAPFWARFDDRDVKRYKSNVSGESKLGRYVLDADGRPYRDSIGLGVLRFPERRGEPHGRDGAGWVPGGGEGSWLEQAQREAAAREAATQAGGAGWGSRSGRAWSTAGAEANAAGWPSPPAQHVVVEPAPSSTTAADAGWGAPRPRPPPAPGPSSAPARAPRQNSHRLMSDIMATIEARKAESSAAKRTRSRWRGG</sequence>
<evidence type="ECO:0000256" key="1">
    <source>
        <dbReference type="SAM" id="MobiDB-lite"/>
    </source>
</evidence>
<feature type="compositionally biased region" description="Polar residues" evidence="1">
    <location>
        <begin position="2361"/>
        <end position="2379"/>
    </location>
</feature>
<dbReference type="OrthoDB" id="6513042at2759"/>
<feature type="region of interest" description="Disordered" evidence="1">
    <location>
        <begin position="2325"/>
        <end position="2478"/>
    </location>
</feature>
<feature type="region of interest" description="Disordered" evidence="1">
    <location>
        <begin position="2602"/>
        <end position="2653"/>
    </location>
</feature>
<feature type="compositionally biased region" description="Low complexity" evidence="1">
    <location>
        <begin position="782"/>
        <end position="816"/>
    </location>
</feature>
<proteinExistence type="predicted"/>
<feature type="compositionally biased region" description="Low complexity" evidence="1">
    <location>
        <begin position="2546"/>
        <end position="2556"/>
    </location>
</feature>
<feature type="compositionally biased region" description="Basic and acidic residues" evidence="1">
    <location>
        <begin position="2521"/>
        <end position="2545"/>
    </location>
</feature>
<feature type="compositionally biased region" description="Low complexity" evidence="1">
    <location>
        <begin position="2435"/>
        <end position="2449"/>
    </location>
</feature>
<feature type="compositionally biased region" description="Pro residues" evidence="1">
    <location>
        <begin position="151"/>
        <end position="164"/>
    </location>
</feature>
<dbReference type="Pfam" id="PF05183">
    <property type="entry name" value="RdRP"/>
    <property type="match status" value="1"/>
</dbReference>
<feature type="compositionally biased region" description="Basic and acidic residues" evidence="1">
    <location>
        <begin position="635"/>
        <end position="644"/>
    </location>
</feature>
<feature type="compositionally biased region" description="Low complexity" evidence="1">
    <location>
        <begin position="198"/>
        <end position="226"/>
    </location>
</feature>
<feature type="compositionally biased region" description="Low complexity" evidence="1">
    <location>
        <begin position="240"/>
        <end position="269"/>
    </location>
</feature>
<feature type="region of interest" description="Disordered" evidence="1">
    <location>
        <begin position="2927"/>
        <end position="2946"/>
    </location>
</feature>
<dbReference type="SMART" id="SM00324">
    <property type="entry name" value="RhoGAP"/>
    <property type="match status" value="1"/>
</dbReference>
<feature type="region of interest" description="Disordered" evidence="1">
    <location>
        <begin position="631"/>
        <end position="666"/>
    </location>
</feature>
<dbReference type="OMA" id="ANGRETM"/>
<feature type="compositionally biased region" description="Basic residues" evidence="1">
    <location>
        <begin position="2937"/>
        <end position="2946"/>
    </location>
</feature>
<keyword evidence="4" id="KW-1185">Reference proteome</keyword>
<feature type="compositionally biased region" description="Pro residues" evidence="1">
    <location>
        <begin position="2894"/>
        <end position="2904"/>
    </location>
</feature>
<dbReference type="InterPro" id="IPR000198">
    <property type="entry name" value="RhoGAP_dom"/>
</dbReference>
<protein>
    <recommendedName>
        <fullName evidence="2">Rho-GAP domain-containing protein</fullName>
    </recommendedName>
</protein>
<feature type="compositionally biased region" description="Polar residues" evidence="1">
    <location>
        <begin position="711"/>
        <end position="727"/>
    </location>
</feature>
<organism evidence="3 4">
    <name type="scientific">Rhodotorula graminis (strain WP1)</name>
    <dbReference type="NCBI Taxonomy" id="578459"/>
    <lineage>
        <taxon>Eukaryota</taxon>
        <taxon>Fungi</taxon>
        <taxon>Dikarya</taxon>
        <taxon>Basidiomycota</taxon>
        <taxon>Pucciniomycotina</taxon>
        <taxon>Microbotryomycetes</taxon>
        <taxon>Sporidiobolales</taxon>
        <taxon>Sporidiobolaceae</taxon>
        <taxon>Rhodotorula</taxon>
    </lineage>
</organism>
<name>A0A0P9EYS4_RHOGW</name>
<dbReference type="InterPro" id="IPR057596">
    <property type="entry name" value="RDRP_core"/>
</dbReference>
<feature type="region of interest" description="Disordered" evidence="1">
    <location>
        <begin position="688"/>
        <end position="886"/>
    </location>
</feature>
<dbReference type="GO" id="GO:0003723">
    <property type="term" value="F:RNA binding"/>
    <property type="evidence" value="ECO:0007669"/>
    <property type="project" value="UniProtKB-KW"/>
</dbReference>
<feature type="region of interest" description="Disordered" evidence="1">
    <location>
        <begin position="2690"/>
        <end position="2745"/>
    </location>
</feature>
<reference evidence="3 4" key="1">
    <citation type="journal article" date="2015" name="Front. Microbiol.">
        <title>Genome sequence of the plant growth promoting endophytic yeast Rhodotorula graminis WP1.</title>
        <authorList>
            <person name="Firrincieli A."/>
            <person name="Otillar R."/>
            <person name="Salamov A."/>
            <person name="Schmutz J."/>
            <person name="Khan Z."/>
            <person name="Redman R.S."/>
            <person name="Fleck N.D."/>
            <person name="Lindquist E."/>
            <person name="Grigoriev I.V."/>
            <person name="Doty S.L."/>
        </authorList>
    </citation>
    <scope>NUCLEOTIDE SEQUENCE [LARGE SCALE GENOMIC DNA]</scope>
    <source>
        <strain evidence="3 4">WP1</strain>
    </source>
</reference>
<feature type="compositionally biased region" description="Basic and acidic residues" evidence="1">
    <location>
        <begin position="2801"/>
        <end position="2811"/>
    </location>
</feature>
<feature type="region of interest" description="Disordered" evidence="1">
    <location>
        <begin position="2505"/>
        <end position="2566"/>
    </location>
</feature>
<feature type="compositionally biased region" description="Low complexity" evidence="1">
    <location>
        <begin position="829"/>
        <end position="863"/>
    </location>
</feature>
<dbReference type="InterPro" id="IPR008936">
    <property type="entry name" value="Rho_GTPase_activation_prot"/>
</dbReference>
<feature type="compositionally biased region" description="Pro residues" evidence="1">
    <location>
        <begin position="1069"/>
        <end position="1103"/>
    </location>
</feature>
<dbReference type="SUPFAM" id="SSF48350">
    <property type="entry name" value="GTPase activation domain, GAP"/>
    <property type="match status" value="1"/>
</dbReference>
<feature type="compositionally biased region" description="Low complexity" evidence="1">
    <location>
        <begin position="133"/>
        <end position="150"/>
    </location>
</feature>
<accession>A0A0P9EYS4</accession>
<dbReference type="RefSeq" id="XP_018268420.1">
    <property type="nucleotide sequence ID" value="XM_018415301.1"/>
</dbReference>
<gene>
    <name evidence="3" type="ORF">RHOBADRAFT_50286</name>
</gene>
<dbReference type="PROSITE" id="PS50238">
    <property type="entry name" value="RHOGAP"/>
    <property type="match status" value="1"/>
</dbReference>
<dbReference type="InterPro" id="IPR007855">
    <property type="entry name" value="RDRP"/>
</dbReference>
<feature type="compositionally biased region" description="Acidic residues" evidence="1">
    <location>
        <begin position="2557"/>
        <end position="2566"/>
    </location>
</feature>
<evidence type="ECO:0000313" key="3">
    <source>
        <dbReference type="EMBL" id="KPV72371.1"/>
    </source>
</evidence>
<evidence type="ECO:0000259" key="2">
    <source>
        <dbReference type="PROSITE" id="PS50238"/>
    </source>
</evidence>
<feature type="compositionally biased region" description="Low complexity" evidence="1">
    <location>
        <begin position="2338"/>
        <end position="2348"/>
    </location>
</feature>
<dbReference type="GO" id="GO:0030422">
    <property type="term" value="P:siRNA processing"/>
    <property type="evidence" value="ECO:0007669"/>
    <property type="project" value="TreeGrafter"/>
</dbReference>
<dbReference type="GO" id="GO:0003968">
    <property type="term" value="F:RNA-directed RNA polymerase activity"/>
    <property type="evidence" value="ECO:0007669"/>
    <property type="project" value="UniProtKB-KW"/>
</dbReference>
<dbReference type="PANTHER" id="PTHR23079:SF55">
    <property type="entry name" value="RNA-DIRECTED RNA POLYMERASE"/>
    <property type="match status" value="1"/>
</dbReference>
<feature type="region of interest" description="Disordered" evidence="1">
    <location>
        <begin position="1"/>
        <end position="269"/>
    </location>
</feature>
<feature type="region of interest" description="Disordered" evidence="1">
    <location>
        <begin position="2801"/>
        <end position="2921"/>
    </location>
</feature>
<feature type="compositionally biased region" description="Low complexity" evidence="1">
    <location>
        <begin position="733"/>
        <end position="744"/>
    </location>
</feature>
<feature type="compositionally biased region" description="Low complexity" evidence="1">
    <location>
        <begin position="688"/>
        <end position="710"/>
    </location>
</feature>
<feature type="compositionally biased region" description="Low complexity" evidence="1">
    <location>
        <begin position="649"/>
        <end position="666"/>
    </location>
</feature>
<dbReference type="GO" id="GO:0007165">
    <property type="term" value="P:signal transduction"/>
    <property type="evidence" value="ECO:0007669"/>
    <property type="project" value="InterPro"/>
</dbReference>
<dbReference type="GO" id="GO:0031380">
    <property type="term" value="C:nuclear RNA-directed RNA polymerase complex"/>
    <property type="evidence" value="ECO:0007669"/>
    <property type="project" value="TreeGrafter"/>
</dbReference>
<dbReference type="Proteomes" id="UP000053890">
    <property type="component" value="Unassembled WGS sequence"/>
</dbReference>
<feature type="compositionally biased region" description="Basic and acidic residues" evidence="1">
    <location>
        <begin position="1055"/>
        <end position="1065"/>
    </location>
</feature>
<feature type="region of interest" description="Disordered" evidence="1">
    <location>
        <begin position="974"/>
        <end position="1131"/>
    </location>
</feature>
<evidence type="ECO:0000313" key="4">
    <source>
        <dbReference type="Proteomes" id="UP000053890"/>
    </source>
</evidence>
<dbReference type="CDD" id="cd00159">
    <property type="entry name" value="RhoGAP"/>
    <property type="match status" value="1"/>
</dbReference>
<feature type="domain" description="Rho-GAP" evidence="2">
    <location>
        <begin position="420"/>
        <end position="663"/>
    </location>
</feature>
<dbReference type="Gene3D" id="1.10.555.10">
    <property type="entry name" value="Rho GTPase activation protein"/>
    <property type="match status" value="1"/>
</dbReference>
<dbReference type="GeneID" id="28975749"/>
<feature type="compositionally biased region" description="Pro residues" evidence="1">
    <location>
        <begin position="2388"/>
        <end position="2401"/>
    </location>
</feature>